<comment type="cofactor">
    <cofactor evidence="1">
        <name>heme</name>
        <dbReference type="ChEBI" id="CHEBI:30413"/>
    </cofactor>
</comment>
<evidence type="ECO:0000256" key="11">
    <source>
        <dbReference type="ARBA" id="ARBA00023136"/>
    </source>
</evidence>
<dbReference type="GO" id="GO:0016114">
    <property type="term" value="P:terpenoid biosynthetic process"/>
    <property type="evidence" value="ECO:0007669"/>
    <property type="project" value="UniProtKB-ARBA"/>
</dbReference>
<evidence type="ECO:0000256" key="2">
    <source>
        <dbReference type="ARBA" id="ARBA00004167"/>
    </source>
</evidence>
<keyword evidence="10" id="KW-0503">Monooxygenase</keyword>
<dbReference type="InterPro" id="IPR001128">
    <property type="entry name" value="Cyt_P450"/>
</dbReference>
<evidence type="ECO:0000313" key="13">
    <source>
        <dbReference type="EMBL" id="KAG6437826.1"/>
    </source>
</evidence>
<gene>
    <name evidence="13" type="ORF">SASPL_102756</name>
</gene>
<dbReference type="PANTHER" id="PTHR47950:SF4">
    <property type="entry name" value="GERANIOL 8-HYDROXYLASE-LIKE"/>
    <property type="match status" value="1"/>
</dbReference>
<organism evidence="13">
    <name type="scientific">Salvia splendens</name>
    <name type="common">Scarlet sage</name>
    <dbReference type="NCBI Taxonomy" id="180675"/>
    <lineage>
        <taxon>Eukaryota</taxon>
        <taxon>Viridiplantae</taxon>
        <taxon>Streptophyta</taxon>
        <taxon>Embryophyta</taxon>
        <taxon>Tracheophyta</taxon>
        <taxon>Spermatophyta</taxon>
        <taxon>Magnoliopsida</taxon>
        <taxon>eudicotyledons</taxon>
        <taxon>Gunneridae</taxon>
        <taxon>Pentapetalae</taxon>
        <taxon>asterids</taxon>
        <taxon>lamiids</taxon>
        <taxon>Lamiales</taxon>
        <taxon>Lamiaceae</taxon>
        <taxon>Nepetoideae</taxon>
        <taxon>Mentheae</taxon>
        <taxon>Salviinae</taxon>
        <taxon>Salvia</taxon>
        <taxon>Salvia subgen. Calosphace</taxon>
        <taxon>core Calosphace</taxon>
    </lineage>
</organism>
<keyword evidence="8" id="KW-0560">Oxidoreductase</keyword>
<comment type="caution">
    <text evidence="13">The sequence shown here is derived from an EMBL/GenBank/DDBJ whole genome shotgun (WGS) entry which is preliminary data.</text>
</comment>
<dbReference type="InterPro" id="IPR036396">
    <property type="entry name" value="Cyt_P450_sf"/>
</dbReference>
<dbReference type="PRINTS" id="PR00463">
    <property type="entry name" value="EP450I"/>
</dbReference>
<dbReference type="PANTHER" id="PTHR47950">
    <property type="entry name" value="CYTOCHROME P450, FAMILY 76, SUBFAMILY C, POLYPEPTIDE 5-RELATED"/>
    <property type="match status" value="1"/>
</dbReference>
<evidence type="ECO:0000256" key="4">
    <source>
        <dbReference type="ARBA" id="ARBA00022617"/>
    </source>
</evidence>
<dbReference type="Pfam" id="PF00067">
    <property type="entry name" value="p450"/>
    <property type="match status" value="1"/>
</dbReference>
<reference evidence="13" key="2">
    <citation type="submission" date="2020-08" db="EMBL/GenBank/DDBJ databases">
        <title>Plant Genome Project.</title>
        <authorList>
            <person name="Zhang R.-G."/>
        </authorList>
    </citation>
    <scope>NUCLEOTIDE SEQUENCE</scope>
    <source>
        <strain evidence="13">Huo1</strain>
        <tissue evidence="13">Leaf</tissue>
    </source>
</reference>
<dbReference type="GO" id="GO:0005506">
    <property type="term" value="F:iron ion binding"/>
    <property type="evidence" value="ECO:0007669"/>
    <property type="project" value="InterPro"/>
</dbReference>
<accession>A0A8X8YSI0</accession>
<dbReference type="GO" id="GO:0016712">
    <property type="term" value="F:oxidoreductase activity, acting on paired donors, with incorporation or reduction of molecular oxygen, reduced flavin or flavoprotein as one donor, and incorporation of one atom of oxygen"/>
    <property type="evidence" value="ECO:0007669"/>
    <property type="project" value="UniProtKB-ARBA"/>
</dbReference>
<dbReference type="Gene3D" id="1.10.630.10">
    <property type="entry name" value="Cytochrome P450"/>
    <property type="match status" value="1"/>
</dbReference>
<comment type="subcellular location">
    <subcellularLocation>
        <location evidence="2">Membrane</location>
        <topology evidence="2">Single-pass membrane protein</topology>
    </subcellularLocation>
</comment>
<keyword evidence="9" id="KW-0408">Iron</keyword>
<evidence type="ECO:0000256" key="10">
    <source>
        <dbReference type="ARBA" id="ARBA00023033"/>
    </source>
</evidence>
<evidence type="ECO:0000256" key="12">
    <source>
        <dbReference type="SAM" id="MobiDB-lite"/>
    </source>
</evidence>
<evidence type="ECO:0000256" key="3">
    <source>
        <dbReference type="ARBA" id="ARBA00010617"/>
    </source>
</evidence>
<feature type="region of interest" description="Disordered" evidence="12">
    <location>
        <begin position="377"/>
        <end position="412"/>
    </location>
</feature>
<dbReference type="EMBL" id="PNBA02000001">
    <property type="protein sequence ID" value="KAG6437826.1"/>
    <property type="molecule type" value="Genomic_DNA"/>
</dbReference>
<evidence type="ECO:0000256" key="8">
    <source>
        <dbReference type="ARBA" id="ARBA00023002"/>
    </source>
</evidence>
<dbReference type="GO" id="GO:0016020">
    <property type="term" value="C:membrane"/>
    <property type="evidence" value="ECO:0007669"/>
    <property type="project" value="UniProtKB-SubCell"/>
</dbReference>
<keyword evidence="11" id="KW-0472">Membrane</keyword>
<keyword evidence="7" id="KW-1133">Transmembrane helix</keyword>
<evidence type="ECO:0000256" key="9">
    <source>
        <dbReference type="ARBA" id="ARBA00023004"/>
    </source>
</evidence>
<dbReference type="GO" id="GO:0020037">
    <property type="term" value="F:heme binding"/>
    <property type="evidence" value="ECO:0007669"/>
    <property type="project" value="InterPro"/>
</dbReference>
<dbReference type="InterPro" id="IPR002401">
    <property type="entry name" value="Cyt_P450_E_grp-I"/>
</dbReference>
<evidence type="ECO:0000256" key="6">
    <source>
        <dbReference type="ARBA" id="ARBA00022723"/>
    </source>
</evidence>
<name>A0A8X8YSI0_SALSN</name>
<dbReference type="AlphaFoldDB" id="A0A8X8YSI0"/>
<keyword evidence="4" id="KW-0349">Heme</keyword>
<keyword evidence="14" id="KW-1185">Reference proteome</keyword>
<dbReference type="SUPFAM" id="SSF48264">
    <property type="entry name" value="Cytochrome P450"/>
    <property type="match status" value="1"/>
</dbReference>
<evidence type="ECO:0000256" key="5">
    <source>
        <dbReference type="ARBA" id="ARBA00022692"/>
    </source>
</evidence>
<keyword evidence="6" id="KW-0479">Metal-binding</keyword>
<evidence type="ECO:0000313" key="14">
    <source>
        <dbReference type="Proteomes" id="UP000298416"/>
    </source>
</evidence>
<reference evidence="13" key="1">
    <citation type="submission" date="2018-01" db="EMBL/GenBank/DDBJ databases">
        <authorList>
            <person name="Mao J.F."/>
        </authorList>
    </citation>
    <scope>NUCLEOTIDE SEQUENCE</scope>
    <source>
        <strain evidence="13">Huo1</strain>
        <tissue evidence="13">Leaf</tissue>
    </source>
</reference>
<proteinExistence type="inferred from homology"/>
<comment type="similarity">
    <text evidence="3">Belongs to the cytochrome P450 family.</text>
</comment>
<evidence type="ECO:0000256" key="7">
    <source>
        <dbReference type="ARBA" id="ARBA00022989"/>
    </source>
</evidence>
<dbReference type="Proteomes" id="UP000298416">
    <property type="component" value="Unassembled WGS sequence"/>
</dbReference>
<evidence type="ECO:0000256" key="1">
    <source>
        <dbReference type="ARBA" id="ARBA00001971"/>
    </source>
</evidence>
<keyword evidence="5" id="KW-0812">Transmembrane</keyword>
<protein>
    <recommendedName>
        <fullName evidence="15">Cytochrome P450</fullName>
    </recommendedName>
</protein>
<sequence>MQASVLVSLALVAAWLIYTRWSDSRRQQRHKFPPGPPCLPIIGNMLQLGPNPHKSLANLSKTYGPLMFLKLGNQSVVVASSPETAKEVLQKHGHVFLTPFTPNAVCVHGHGDVSMAMLPAASDIWKKIRRIAREKLFSSQALQATQIIRRERLRKLNDYINMCSGEGLPMNVGEATFTTMSNLMFATLFSIEIIQYGVINKKFKEHVKAITRYMGVPNVADFFPIFAPLDPQGLRRKLTHHLGSLLELVQSLIDQRLQERTASSYHKKSDFLETLLDLSQGNEYDLSIKEIKHLFVDLIIAGSESSAATTEWAMVELLLHPDKMGKLKAELKSVIGEKSIVEESDISRLPYLQATINEVFRHHPPAPLLAPHVAEDEARLRESEQAEAGGGEEAIPRDSDAQVGEMGGGDQGAQQALQNLAGLLLLPRRHRQRIRHRRPLLRGPTASLNFPDCVPEYCHQDLSAAAIRKKATEDVVLYCKCFRKKGIISYVAKLC</sequence>
<evidence type="ECO:0008006" key="15">
    <source>
        <dbReference type="Google" id="ProtNLM"/>
    </source>
</evidence>